<name>A0A812XZ32_9DINO</name>
<evidence type="ECO:0000313" key="2">
    <source>
        <dbReference type="EMBL" id="CAE7760108.1"/>
    </source>
</evidence>
<evidence type="ECO:0000256" key="1">
    <source>
        <dbReference type="SAM" id="MobiDB-lite"/>
    </source>
</evidence>
<feature type="compositionally biased region" description="Polar residues" evidence="1">
    <location>
        <begin position="33"/>
        <end position="45"/>
    </location>
</feature>
<comment type="caution">
    <text evidence="2">The sequence shown here is derived from an EMBL/GenBank/DDBJ whole genome shotgun (WGS) entry which is preliminary data.</text>
</comment>
<gene>
    <name evidence="2" type="ORF">SNEC2469_LOCUS22107</name>
</gene>
<dbReference type="OrthoDB" id="10273135at2759"/>
<dbReference type="EMBL" id="CAJNJA010039808">
    <property type="protein sequence ID" value="CAE7760108.1"/>
    <property type="molecule type" value="Genomic_DNA"/>
</dbReference>
<feature type="region of interest" description="Disordered" evidence="1">
    <location>
        <begin position="78"/>
        <end position="113"/>
    </location>
</feature>
<keyword evidence="3" id="KW-1185">Reference proteome</keyword>
<evidence type="ECO:0000313" key="3">
    <source>
        <dbReference type="Proteomes" id="UP000601435"/>
    </source>
</evidence>
<reference evidence="2" key="1">
    <citation type="submission" date="2021-02" db="EMBL/GenBank/DDBJ databases">
        <authorList>
            <person name="Dougan E. K."/>
            <person name="Rhodes N."/>
            <person name="Thang M."/>
            <person name="Chan C."/>
        </authorList>
    </citation>
    <scope>NUCLEOTIDE SEQUENCE</scope>
</reference>
<sequence>MSGASHDGLAKQDLRRKGVSGGGLSRDGPRISQWPSHCATTSPSHVQIARQMERIMAGTAVYTETPVHERVMRDLKHILPIEPTRSQEEPPSDLKPGPLEEKKGDPEKSRNQP</sequence>
<protein>
    <submittedName>
        <fullName evidence="2">Uncharacterized protein</fullName>
    </submittedName>
</protein>
<organism evidence="2 3">
    <name type="scientific">Symbiodinium necroappetens</name>
    <dbReference type="NCBI Taxonomy" id="1628268"/>
    <lineage>
        <taxon>Eukaryota</taxon>
        <taxon>Sar</taxon>
        <taxon>Alveolata</taxon>
        <taxon>Dinophyceae</taxon>
        <taxon>Suessiales</taxon>
        <taxon>Symbiodiniaceae</taxon>
        <taxon>Symbiodinium</taxon>
    </lineage>
</organism>
<dbReference type="AlphaFoldDB" id="A0A812XZ32"/>
<feature type="compositionally biased region" description="Basic and acidic residues" evidence="1">
    <location>
        <begin position="98"/>
        <end position="113"/>
    </location>
</feature>
<feature type="region of interest" description="Disordered" evidence="1">
    <location>
        <begin position="1"/>
        <end position="45"/>
    </location>
</feature>
<dbReference type="Proteomes" id="UP000601435">
    <property type="component" value="Unassembled WGS sequence"/>
</dbReference>
<accession>A0A812XZ32</accession>
<proteinExistence type="predicted"/>